<feature type="domain" description="CbbQ/NirQ/NorQ C-terminal" evidence="5">
    <location>
        <begin position="169"/>
        <end position="251"/>
    </location>
</feature>
<feature type="domain" description="ATPase dynein-related AAA" evidence="4">
    <location>
        <begin position="22"/>
        <end position="156"/>
    </location>
</feature>
<evidence type="ECO:0000256" key="1">
    <source>
        <dbReference type="ARBA" id="ARBA00009417"/>
    </source>
</evidence>
<dbReference type="Gene3D" id="3.40.50.300">
    <property type="entry name" value="P-loop containing nucleotide triphosphate hydrolases"/>
    <property type="match status" value="1"/>
</dbReference>
<evidence type="ECO:0000313" key="7">
    <source>
        <dbReference type="Proteomes" id="UP000509549"/>
    </source>
</evidence>
<dbReference type="Proteomes" id="UP000509549">
    <property type="component" value="Chromosome"/>
</dbReference>
<dbReference type="PANTHER" id="PTHR42759">
    <property type="entry name" value="MOXR FAMILY PROTEIN"/>
    <property type="match status" value="1"/>
</dbReference>
<dbReference type="Pfam" id="PF08406">
    <property type="entry name" value="CbbQ_C"/>
    <property type="match status" value="1"/>
</dbReference>
<dbReference type="Pfam" id="PF07728">
    <property type="entry name" value="AAA_5"/>
    <property type="match status" value="1"/>
</dbReference>
<name>A0A6J5JWL1_9GAMM</name>
<keyword evidence="2" id="KW-0547">Nucleotide-binding</keyword>
<gene>
    <name evidence="6" type="primary">nirQ</name>
    <name evidence="6" type="ORF">ESZ_00220</name>
</gene>
<dbReference type="SUPFAM" id="SSF52540">
    <property type="entry name" value="P-loop containing nucleoside triphosphate hydrolases"/>
    <property type="match status" value="1"/>
</dbReference>
<dbReference type="InterPro" id="IPR013615">
    <property type="entry name" value="CbbQ_C"/>
</dbReference>
<dbReference type="GO" id="GO:0016887">
    <property type="term" value="F:ATP hydrolysis activity"/>
    <property type="evidence" value="ECO:0007669"/>
    <property type="project" value="InterPro"/>
</dbReference>
<protein>
    <submittedName>
        <fullName evidence="6">Denitrification regulatory protein NirQ</fullName>
    </submittedName>
</protein>
<evidence type="ECO:0000256" key="2">
    <source>
        <dbReference type="ARBA" id="ARBA00022741"/>
    </source>
</evidence>
<evidence type="ECO:0000313" key="6">
    <source>
        <dbReference type="EMBL" id="CAB3976414.1"/>
    </source>
</evidence>
<dbReference type="GO" id="GO:0005524">
    <property type="term" value="F:ATP binding"/>
    <property type="evidence" value="ECO:0007669"/>
    <property type="project" value="UniProtKB-KW"/>
</dbReference>
<dbReference type="KEGG" id="acil:ESZ_00220"/>
<evidence type="ECO:0000256" key="3">
    <source>
        <dbReference type="ARBA" id="ARBA00022840"/>
    </source>
</evidence>
<dbReference type="InterPro" id="IPR050764">
    <property type="entry name" value="CbbQ/NirQ/NorQ/GpvN"/>
</dbReference>
<dbReference type="InterPro" id="IPR011704">
    <property type="entry name" value="ATPase_dyneun-rel_AAA"/>
</dbReference>
<comment type="similarity">
    <text evidence="1">Belongs to the CbbQ/NirQ/NorQ/GpvN family.</text>
</comment>
<dbReference type="AlphaFoldDB" id="A0A6J5JWL1"/>
<sequence>MYYKEINNEKNIFKNTFEEKIPLMIKGPTGCGKSRFVEKMAKELNLEIIQVACNEETSAVDLQGRYIIQSGNTVWQDGPATTAVKNGCILYLDEISEAKEDVIVVIHPLADHRRELYLDKKNEKIKAHNNFMLVASYNPEYQNKIKDLKTSTKQRFITLQFNYPPENIESEIIHCETGINKNIAEKLSRYAKKLRNLQNLDLLETVSTRLLINTAKLIKSGIDIKTSYITGIIQVLTDDQETQISLKDIMNLII</sequence>
<dbReference type="EMBL" id="LR794158">
    <property type="protein sequence ID" value="CAB3976414.1"/>
    <property type="molecule type" value="Genomic_DNA"/>
</dbReference>
<organism evidence="6 7">
    <name type="scientific">Candidatus Azoamicus ciliaticola</name>
    <dbReference type="NCBI Taxonomy" id="2652803"/>
    <lineage>
        <taxon>Bacteria</taxon>
        <taxon>Pseudomonadati</taxon>
        <taxon>Pseudomonadota</taxon>
        <taxon>Gammaproteobacteria</taxon>
        <taxon>Candidatus Azoamicaceae</taxon>
        <taxon>Candidatus Azoamicus</taxon>
    </lineage>
</organism>
<reference evidence="6 7" key="1">
    <citation type="submission" date="2020-04" db="EMBL/GenBank/DDBJ databases">
        <authorList>
            <person name="Graf S J."/>
        </authorList>
    </citation>
    <scope>NUCLEOTIDE SEQUENCE [LARGE SCALE GENOMIC DNA]</scope>
    <source>
        <strain evidence="6">1</strain>
    </source>
</reference>
<dbReference type="InterPro" id="IPR027417">
    <property type="entry name" value="P-loop_NTPase"/>
</dbReference>
<accession>A0A6J5JWL1</accession>
<proteinExistence type="inferred from homology"/>
<keyword evidence="3" id="KW-0067">ATP-binding</keyword>
<evidence type="ECO:0000259" key="5">
    <source>
        <dbReference type="Pfam" id="PF08406"/>
    </source>
</evidence>
<evidence type="ECO:0000259" key="4">
    <source>
        <dbReference type="Pfam" id="PF07728"/>
    </source>
</evidence>
<dbReference type="PANTHER" id="PTHR42759:SF7">
    <property type="entry name" value="DENITRIFICATION REGULATORY PROTEIN NIRQ"/>
    <property type="match status" value="1"/>
</dbReference>
<dbReference type="RefSeq" id="WP_176604942.1">
    <property type="nucleotide sequence ID" value="NZ_LR794158.1"/>
</dbReference>
<keyword evidence="7" id="KW-1185">Reference proteome</keyword>